<proteinExistence type="predicted"/>
<evidence type="ECO:0000313" key="1">
    <source>
        <dbReference type="EMBL" id="MED6152649.1"/>
    </source>
</evidence>
<dbReference type="EMBL" id="JASCZI010092671">
    <property type="protein sequence ID" value="MED6152649.1"/>
    <property type="molecule type" value="Genomic_DNA"/>
</dbReference>
<sequence length="52" mass="6055">MPNKGIDKANESCTKWQNKGSIWMVRTKYRRGRTKQESPSRLNQALAFHAYA</sequence>
<accession>A0ABU6TUX2</accession>
<protein>
    <submittedName>
        <fullName evidence="1">Uncharacterized protein</fullName>
    </submittedName>
</protein>
<gene>
    <name evidence="1" type="ORF">PIB30_094070</name>
</gene>
<organism evidence="1 2">
    <name type="scientific">Stylosanthes scabra</name>
    <dbReference type="NCBI Taxonomy" id="79078"/>
    <lineage>
        <taxon>Eukaryota</taxon>
        <taxon>Viridiplantae</taxon>
        <taxon>Streptophyta</taxon>
        <taxon>Embryophyta</taxon>
        <taxon>Tracheophyta</taxon>
        <taxon>Spermatophyta</taxon>
        <taxon>Magnoliopsida</taxon>
        <taxon>eudicotyledons</taxon>
        <taxon>Gunneridae</taxon>
        <taxon>Pentapetalae</taxon>
        <taxon>rosids</taxon>
        <taxon>fabids</taxon>
        <taxon>Fabales</taxon>
        <taxon>Fabaceae</taxon>
        <taxon>Papilionoideae</taxon>
        <taxon>50 kb inversion clade</taxon>
        <taxon>dalbergioids sensu lato</taxon>
        <taxon>Dalbergieae</taxon>
        <taxon>Pterocarpus clade</taxon>
        <taxon>Stylosanthes</taxon>
    </lineage>
</organism>
<evidence type="ECO:0000313" key="2">
    <source>
        <dbReference type="Proteomes" id="UP001341840"/>
    </source>
</evidence>
<reference evidence="1 2" key="1">
    <citation type="journal article" date="2023" name="Plants (Basel)">
        <title>Bridging the Gap: Combining Genomics and Transcriptomics Approaches to Understand Stylosanthes scabra, an Orphan Legume from the Brazilian Caatinga.</title>
        <authorList>
            <person name="Ferreira-Neto J.R.C."/>
            <person name="da Silva M.D."/>
            <person name="Binneck E."/>
            <person name="de Melo N.F."/>
            <person name="da Silva R.H."/>
            <person name="de Melo A.L.T.M."/>
            <person name="Pandolfi V."/>
            <person name="Bustamante F.O."/>
            <person name="Brasileiro-Vidal A.C."/>
            <person name="Benko-Iseppon A.M."/>
        </authorList>
    </citation>
    <scope>NUCLEOTIDE SEQUENCE [LARGE SCALE GENOMIC DNA]</scope>
    <source>
        <tissue evidence="1">Leaves</tissue>
    </source>
</reference>
<keyword evidence="2" id="KW-1185">Reference proteome</keyword>
<name>A0ABU6TUX2_9FABA</name>
<dbReference type="Proteomes" id="UP001341840">
    <property type="component" value="Unassembled WGS sequence"/>
</dbReference>
<comment type="caution">
    <text evidence="1">The sequence shown here is derived from an EMBL/GenBank/DDBJ whole genome shotgun (WGS) entry which is preliminary data.</text>
</comment>